<evidence type="ECO:0000313" key="5">
    <source>
        <dbReference type="EMBL" id="EIW78925.1"/>
    </source>
</evidence>
<dbReference type="GeneID" id="19198620"/>
<comment type="similarity">
    <text evidence="3">Belongs to the ustYa family.</text>
</comment>
<dbReference type="Proteomes" id="UP000053558">
    <property type="component" value="Unassembled WGS sequence"/>
</dbReference>
<dbReference type="RefSeq" id="XP_007770676.1">
    <property type="nucleotide sequence ID" value="XM_007772486.1"/>
</dbReference>
<evidence type="ECO:0000256" key="2">
    <source>
        <dbReference type="ARBA" id="ARBA00023002"/>
    </source>
</evidence>
<reference evidence="6" key="1">
    <citation type="journal article" date="2012" name="Science">
        <title>The Paleozoic origin of enzymatic lignin decomposition reconstructed from 31 fungal genomes.</title>
        <authorList>
            <person name="Floudas D."/>
            <person name="Binder M."/>
            <person name="Riley R."/>
            <person name="Barry K."/>
            <person name="Blanchette R.A."/>
            <person name="Henrissat B."/>
            <person name="Martinez A.T."/>
            <person name="Otillar R."/>
            <person name="Spatafora J.W."/>
            <person name="Yadav J.S."/>
            <person name="Aerts A."/>
            <person name="Benoit I."/>
            <person name="Boyd A."/>
            <person name="Carlson A."/>
            <person name="Copeland A."/>
            <person name="Coutinho P.M."/>
            <person name="de Vries R.P."/>
            <person name="Ferreira P."/>
            <person name="Findley K."/>
            <person name="Foster B."/>
            <person name="Gaskell J."/>
            <person name="Glotzer D."/>
            <person name="Gorecki P."/>
            <person name="Heitman J."/>
            <person name="Hesse C."/>
            <person name="Hori C."/>
            <person name="Igarashi K."/>
            <person name="Jurgens J.A."/>
            <person name="Kallen N."/>
            <person name="Kersten P."/>
            <person name="Kohler A."/>
            <person name="Kuees U."/>
            <person name="Kumar T.K.A."/>
            <person name="Kuo A."/>
            <person name="LaButti K."/>
            <person name="Larrondo L.F."/>
            <person name="Lindquist E."/>
            <person name="Ling A."/>
            <person name="Lombard V."/>
            <person name="Lucas S."/>
            <person name="Lundell T."/>
            <person name="Martin R."/>
            <person name="McLaughlin D.J."/>
            <person name="Morgenstern I."/>
            <person name="Morin E."/>
            <person name="Murat C."/>
            <person name="Nagy L.G."/>
            <person name="Nolan M."/>
            <person name="Ohm R.A."/>
            <person name="Patyshakuliyeva A."/>
            <person name="Rokas A."/>
            <person name="Ruiz-Duenas F.J."/>
            <person name="Sabat G."/>
            <person name="Salamov A."/>
            <person name="Samejima M."/>
            <person name="Schmutz J."/>
            <person name="Slot J.C."/>
            <person name="St John F."/>
            <person name="Stenlid J."/>
            <person name="Sun H."/>
            <person name="Sun S."/>
            <person name="Syed K."/>
            <person name="Tsang A."/>
            <person name="Wiebenga A."/>
            <person name="Young D."/>
            <person name="Pisabarro A."/>
            <person name="Eastwood D.C."/>
            <person name="Martin F."/>
            <person name="Cullen D."/>
            <person name="Grigoriev I.V."/>
            <person name="Hibbett D.S."/>
        </authorList>
    </citation>
    <scope>NUCLEOTIDE SEQUENCE [LARGE SCALE GENOMIC DNA]</scope>
    <source>
        <strain evidence="6">RWD-64-598 SS2</strain>
    </source>
</reference>
<dbReference type="KEGG" id="cput:CONPUDRAFT_106927"/>
<proteinExistence type="inferred from homology"/>
<keyword evidence="6" id="KW-1185">Reference proteome</keyword>
<evidence type="ECO:0000256" key="4">
    <source>
        <dbReference type="SAM" id="Phobius"/>
    </source>
</evidence>
<evidence type="ECO:0008006" key="7">
    <source>
        <dbReference type="Google" id="ProtNLM"/>
    </source>
</evidence>
<dbReference type="OrthoDB" id="3687641at2759"/>
<dbReference type="GO" id="GO:0016491">
    <property type="term" value="F:oxidoreductase activity"/>
    <property type="evidence" value="ECO:0007669"/>
    <property type="project" value="UniProtKB-KW"/>
</dbReference>
<keyword evidence="4" id="KW-0472">Membrane</keyword>
<keyword evidence="4" id="KW-1133">Transmembrane helix</keyword>
<organism evidence="5 6">
    <name type="scientific">Coniophora puteana (strain RWD-64-598)</name>
    <name type="common">Brown rot fungus</name>
    <dbReference type="NCBI Taxonomy" id="741705"/>
    <lineage>
        <taxon>Eukaryota</taxon>
        <taxon>Fungi</taxon>
        <taxon>Dikarya</taxon>
        <taxon>Basidiomycota</taxon>
        <taxon>Agaricomycotina</taxon>
        <taxon>Agaricomycetes</taxon>
        <taxon>Agaricomycetidae</taxon>
        <taxon>Boletales</taxon>
        <taxon>Coniophorineae</taxon>
        <taxon>Coniophoraceae</taxon>
        <taxon>Coniophora</taxon>
    </lineage>
</organism>
<evidence type="ECO:0000256" key="3">
    <source>
        <dbReference type="ARBA" id="ARBA00035112"/>
    </source>
</evidence>
<protein>
    <recommendedName>
        <fullName evidence="7">Oxidase ustYa</fullName>
    </recommendedName>
</protein>
<comment type="caution">
    <text evidence="5">The sequence shown here is derived from an EMBL/GenBank/DDBJ whole genome shotgun (WGS) entry which is preliminary data.</text>
</comment>
<dbReference type="OMA" id="GGRWEHA"/>
<sequence>MEESTSNKAHIFYLFIYLAATTLHVVYTVQTVHVLDEMVPAHKTYTWQGDDYPDQLPIQLPAVALEMADGEDHYDLHNDEEWSAMFPNDGFLTLGPENRTFMMSMIHQFHCLDVIRVGMVANRTGSMHHVEHCLRYLRQIILCNSDVTLEVGRPRFSDGMWRHTTDGGSGMVHRCKDWTVVRDYMIQHPPAELNQAALDGQKELLMSAEGY</sequence>
<keyword evidence="2" id="KW-0560">Oxidoreductase</keyword>
<comment type="pathway">
    <text evidence="1">Mycotoxin biosynthesis.</text>
</comment>
<name>A0A5M3MJU4_CONPW</name>
<dbReference type="PANTHER" id="PTHR33365:SF11">
    <property type="entry name" value="TAT PATHWAY SIGNAL SEQUENCE"/>
    <property type="match status" value="1"/>
</dbReference>
<evidence type="ECO:0000313" key="6">
    <source>
        <dbReference type="Proteomes" id="UP000053558"/>
    </source>
</evidence>
<dbReference type="Pfam" id="PF11807">
    <property type="entry name" value="UstYa"/>
    <property type="match status" value="1"/>
</dbReference>
<feature type="transmembrane region" description="Helical" evidence="4">
    <location>
        <begin position="12"/>
        <end position="29"/>
    </location>
</feature>
<dbReference type="GO" id="GO:0043386">
    <property type="term" value="P:mycotoxin biosynthetic process"/>
    <property type="evidence" value="ECO:0007669"/>
    <property type="project" value="InterPro"/>
</dbReference>
<dbReference type="InterPro" id="IPR021765">
    <property type="entry name" value="UstYa-like"/>
</dbReference>
<gene>
    <name evidence="5" type="ORF">CONPUDRAFT_106927</name>
</gene>
<dbReference type="AlphaFoldDB" id="A0A5M3MJU4"/>
<dbReference type="EMBL" id="JH711581">
    <property type="protein sequence ID" value="EIW78925.1"/>
    <property type="molecule type" value="Genomic_DNA"/>
</dbReference>
<dbReference type="PANTHER" id="PTHR33365">
    <property type="entry name" value="YALI0B05434P"/>
    <property type="match status" value="1"/>
</dbReference>
<keyword evidence="4" id="KW-0812">Transmembrane</keyword>
<evidence type="ECO:0000256" key="1">
    <source>
        <dbReference type="ARBA" id="ARBA00004685"/>
    </source>
</evidence>
<accession>A0A5M3MJU4</accession>